<dbReference type="RefSeq" id="WP_203194096.1">
    <property type="nucleotide sequence ID" value="NZ_CP063362.1"/>
</dbReference>
<evidence type="ECO:0000259" key="2">
    <source>
        <dbReference type="Pfam" id="PF08028"/>
    </source>
</evidence>
<evidence type="ECO:0000256" key="1">
    <source>
        <dbReference type="ARBA" id="ARBA00023002"/>
    </source>
</evidence>
<dbReference type="Gene3D" id="2.40.110.10">
    <property type="entry name" value="Butyryl-CoA Dehydrogenase, subunit A, domain 2"/>
    <property type="match status" value="1"/>
</dbReference>
<dbReference type="InterPro" id="IPR050741">
    <property type="entry name" value="Acyl-CoA_dehydrogenase"/>
</dbReference>
<dbReference type="SUPFAM" id="SSF47203">
    <property type="entry name" value="Acyl-CoA dehydrogenase C-terminal domain-like"/>
    <property type="match status" value="1"/>
</dbReference>
<evidence type="ECO:0000313" key="4">
    <source>
        <dbReference type="Proteomes" id="UP000596427"/>
    </source>
</evidence>
<dbReference type="Proteomes" id="UP000596427">
    <property type="component" value="Chromosome"/>
</dbReference>
<dbReference type="Pfam" id="PF08028">
    <property type="entry name" value="Acyl-CoA_dh_2"/>
    <property type="match status" value="1"/>
</dbReference>
<accession>A0A974PP49</accession>
<sequence>MNEIVVPSAAATLLGGPLRPDAPALDALFDTIAAGSAQREYERILPHEPLGLIRSTKLGALRLPVEAGGAGASFRELFGVVLRLATADANVAHILRNHFTFVERYARTPRNAAEEGWRRAVADGAIVGLANTESDAKVVGGSPFATVLRPDGDGWRISGRKYYSTGTIFSDLVLVRVATPEGGNASLILPVKREGIEIVDDWDGIGQRLTGSGTTIFNDVRVEPDEVVPDGTGVGYGTAYSSTLPQLYLTTVNAGILAAVLRDATALLKSRKHTYFFAPTPVATEDPILQQALGEISAAAYAAEALVLATAEALDVADALRASGASSEEVNAAAHGAALKAARAKVIIDDLTLRSASQLFDVGGASAAHRAVNLDRHWRNARTLASHNPRSYKARLLGLHAIDGTPLPPSSFF</sequence>
<dbReference type="SUPFAM" id="SSF56645">
    <property type="entry name" value="Acyl-CoA dehydrogenase NM domain-like"/>
    <property type="match status" value="1"/>
</dbReference>
<dbReference type="GO" id="GO:0050660">
    <property type="term" value="F:flavin adenine dinucleotide binding"/>
    <property type="evidence" value="ECO:0007669"/>
    <property type="project" value="InterPro"/>
</dbReference>
<dbReference type="GO" id="GO:0016712">
    <property type="term" value="F:oxidoreductase activity, acting on paired donors, with incorporation or reduction of molecular oxygen, reduced flavin or flavoprotein as one donor, and incorporation of one atom of oxygen"/>
    <property type="evidence" value="ECO:0007669"/>
    <property type="project" value="TreeGrafter"/>
</dbReference>
<dbReference type="InterPro" id="IPR013107">
    <property type="entry name" value="Acyl-CoA_DH_C"/>
</dbReference>
<dbReference type="AlphaFoldDB" id="A0A974PP49"/>
<feature type="domain" description="Acyl-CoA dehydrogenase C-terminal" evidence="2">
    <location>
        <begin position="254"/>
        <end position="388"/>
    </location>
</feature>
<dbReference type="GO" id="GO:0003995">
    <property type="term" value="F:acyl-CoA dehydrogenase activity"/>
    <property type="evidence" value="ECO:0007669"/>
    <property type="project" value="TreeGrafter"/>
</dbReference>
<keyword evidence="4" id="KW-1185">Reference proteome</keyword>
<organism evidence="3 4">
    <name type="scientific">Xanthobacter dioxanivorans</name>
    <dbReference type="NCBI Taxonomy" id="2528964"/>
    <lineage>
        <taxon>Bacteria</taxon>
        <taxon>Pseudomonadati</taxon>
        <taxon>Pseudomonadota</taxon>
        <taxon>Alphaproteobacteria</taxon>
        <taxon>Hyphomicrobiales</taxon>
        <taxon>Xanthobacteraceae</taxon>
        <taxon>Xanthobacter</taxon>
    </lineage>
</organism>
<dbReference type="PIRSF" id="PIRSF016578">
    <property type="entry name" value="HsaA"/>
    <property type="match status" value="1"/>
</dbReference>
<dbReference type="Gene3D" id="1.20.140.10">
    <property type="entry name" value="Butyryl-CoA Dehydrogenase, subunit A, domain 3"/>
    <property type="match status" value="1"/>
</dbReference>
<dbReference type="InterPro" id="IPR009100">
    <property type="entry name" value="AcylCoA_DH/oxidase_NM_dom_sf"/>
</dbReference>
<dbReference type="GO" id="GO:0005737">
    <property type="term" value="C:cytoplasm"/>
    <property type="evidence" value="ECO:0007669"/>
    <property type="project" value="TreeGrafter"/>
</dbReference>
<dbReference type="InterPro" id="IPR046373">
    <property type="entry name" value="Acyl-CoA_Oxase/DH_mid-dom_sf"/>
</dbReference>
<dbReference type="PANTHER" id="PTHR48083:SF19">
    <property type="entry name" value="FLAVIN-DEPENDENT MONOOXYGENASE, OXYGENASE SUBUNIT HSAA"/>
    <property type="match status" value="1"/>
</dbReference>
<gene>
    <name evidence="3" type="ORF">EZH22_01710</name>
</gene>
<dbReference type="InterPro" id="IPR036250">
    <property type="entry name" value="AcylCo_DH-like_C"/>
</dbReference>
<dbReference type="KEGG" id="xdi:EZH22_01710"/>
<dbReference type="Gene3D" id="1.10.540.10">
    <property type="entry name" value="Acyl-CoA dehydrogenase/oxidase, N-terminal domain"/>
    <property type="match status" value="1"/>
</dbReference>
<dbReference type="PANTHER" id="PTHR48083">
    <property type="entry name" value="MEDIUM-CHAIN SPECIFIC ACYL-COA DEHYDROGENASE, MITOCHONDRIAL-RELATED"/>
    <property type="match status" value="1"/>
</dbReference>
<proteinExistence type="predicted"/>
<dbReference type="InterPro" id="IPR037069">
    <property type="entry name" value="AcylCoA_DH/ox_N_sf"/>
</dbReference>
<name>A0A974PP49_9HYPH</name>
<reference evidence="3 4" key="1">
    <citation type="submission" date="2020-10" db="EMBL/GenBank/DDBJ databases">
        <title>Degradation of 1,4-Dioxane by Xanthobacter sp. YN2, via a Novel Group-2 Soluble Di-Iron Monooxygenase.</title>
        <authorList>
            <person name="Ma F."/>
            <person name="Wang Y."/>
            <person name="Yang J."/>
            <person name="Guo H."/>
            <person name="Su D."/>
            <person name="Yu L."/>
        </authorList>
    </citation>
    <scope>NUCLEOTIDE SEQUENCE [LARGE SCALE GENOMIC DNA]</scope>
    <source>
        <strain evidence="3 4">YN2</strain>
    </source>
</reference>
<dbReference type="GO" id="GO:0033539">
    <property type="term" value="P:fatty acid beta-oxidation using acyl-CoA dehydrogenase"/>
    <property type="evidence" value="ECO:0007669"/>
    <property type="project" value="TreeGrafter"/>
</dbReference>
<keyword evidence="1" id="KW-0560">Oxidoreductase</keyword>
<dbReference type="EMBL" id="CP063362">
    <property type="protein sequence ID" value="QRG07184.1"/>
    <property type="molecule type" value="Genomic_DNA"/>
</dbReference>
<protein>
    <submittedName>
        <fullName evidence="3">Acyl-CoA dehydrogenase</fullName>
    </submittedName>
</protein>
<evidence type="ECO:0000313" key="3">
    <source>
        <dbReference type="EMBL" id="QRG07184.1"/>
    </source>
</evidence>